<evidence type="ECO:0000313" key="3">
    <source>
        <dbReference type="Proteomes" id="UP000216533"/>
    </source>
</evidence>
<dbReference type="RefSeq" id="WP_094450585.1">
    <property type="nucleotide sequence ID" value="NZ_NMVI01000015.1"/>
</dbReference>
<accession>A0A255E9G9</accession>
<feature type="transmembrane region" description="Helical" evidence="1">
    <location>
        <begin position="187"/>
        <end position="208"/>
    </location>
</feature>
<dbReference type="Pfam" id="PF19877">
    <property type="entry name" value="DUF6350"/>
    <property type="match status" value="1"/>
</dbReference>
<dbReference type="InterPro" id="IPR045931">
    <property type="entry name" value="DUF6350"/>
</dbReference>
<feature type="transmembrane region" description="Helical" evidence="1">
    <location>
        <begin position="293"/>
        <end position="311"/>
    </location>
</feature>
<protein>
    <submittedName>
        <fullName evidence="2">Uncharacterized protein</fullName>
    </submittedName>
</protein>
<sequence length="399" mass="40635">MTRPDPEPDQEHPLKRWLPWQVAAALAGLAAAAAGWLLATAIAGVGWVSAPVGGFPVQLGTQFWLLANGAGGVIDGVLVTLTPLGFTGLMVLILHWLTGWAARIAQPDGKDDPPLAALLGPAGIAAAGYLVPLLTVAGALGSQEQLIRAAIAGTVIAAIGALWGAYAGASQLPWRGWPRWLRAVPRAVLASLLVLTAAASAVLTYAVVEGGARMIGLADHLHLGWVGNLVMLLVQLAYLPNLLLWVVSYVLGAGFTLGDGSLVSPAATQLGLMPGIPVLAVVPEAGTQTVAPWLWLLVGVLAGAVAAGWVVQARPRARFDETALAGGLAGVGAAAVLLLFAWLSTGNLGTGRLVDLGPRLIELALLAPGVLGLSGVAVGLVWGLVRRPPRTDAAASSAN</sequence>
<comment type="caution">
    <text evidence="2">The sequence shown here is derived from an EMBL/GenBank/DDBJ whole genome shotgun (WGS) entry which is preliminary data.</text>
</comment>
<feature type="transmembrane region" description="Helical" evidence="1">
    <location>
        <begin position="323"/>
        <end position="343"/>
    </location>
</feature>
<proteinExistence type="predicted"/>
<feature type="transmembrane region" description="Helical" evidence="1">
    <location>
        <begin position="146"/>
        <end position="166"/>
    </location>
</feature>
<gene>
    <name evidence="2" type="ORF">CGZ92_06585</name>
</gene>
<dbReference type="EMBL" id="NMVI01000015">
    <property type="protein sequence ID" value="OYN87920.1"/>
    <property type="molecule type" value="Genomic_DNA"/>
</dbReference>
<keyword evidence="1" id="KW-1133">Transmembrane helix</keyword>
<reference evidence="2 3" key="1">
    <citation type="submission" date="2017-07" db="EMBL/GenBank/DDBJ databases">
        <title>Draft whole genome sequences of clinical Proprionibacteriaceae strains.</title>
        <authorList>
            <person name="Bernier A.-M."/>
            <person name="Bernard K."/>
            <person name="Domingo M.-C."/>
        </authorList>
    </citation>
    <scope>NUCLEOTIDE SEQUENCE [LARGE SCALE GENOMIC DNA]</scope>
    <source>
        <strain evidence="2 3">NML 160184</strain>
    </source>
</reference>
<organism evidence="2 3">
    <name type="scientific">Parenemella sanctibonifatiensis</name>
    <dbReference type="NCBI Taxonomy" id="2016505"/>
    <lineage>
        <taxon>Bacteria</taxon>
        <taxon>Bacillati</taxon>
        <taxon>Actinomycetota</taxon>
        <taxon>Actinomycetes</taxon>
        <taxon>Propionibacteriales</taxon>
        <taxon>Propionibacteriaceae</taxon>
        <taxon>Parenemella</taxon>
    </lineage>
</organism>
<dbReference type="Proteomes" id="UP000216533">
    <property type="component" value="Unassembled WGS sequence"/>
</dbReference>
<name>A0A255E9G9_9ACTN</name>
<dbReference type="AlphaFoldDB" id="A0A255E9G9"/>
<keyword evidence="1" id="KW-0812">Transmembrane</keyword>
<feature type="transmembrane region" description="Helical" evidence="1">
    <location>
        <begin position="363"/>
        <end position="385"/>
    </location>
</feature>
<feature type="transmembrane region" description="Helical" evidence="1">
    <location>
        <begin position="228"/>
        <end position="250"/>
    </location>
</feature>
<feature type="transmembrane region" description="Helical" evidence="1">
    <location>
        <begin position="262"/>
        <end position="281"/>
    </location>
</feature>
<feature type="transmembrane region" description="Helical" evidence="1">
    <location>
        <begin position="22"/>
        <end position="50"/>
    </location>
</feature>
<evidence type="ECO:0000256" key="1">
    <source>
        <dbReference type="SAM" id="Phobius"/>
    </source>
</evidence>
<evidence type="ECO:0000313" key="2">
    <source>
        <dbReference type="EMBL" id="OYN87920.1"/>
    </source>
</evidence>
<feature type="transmembrane region" description="Helical" evidence="1">
    <location>
        <begin position="70"/>
        <end position="94"/>
    </location>
</feature>
<keyword evidence="1" id="KW-0472">Membrane</keyword>
<feature type="transmembrane region" description="Helical" evidence="1">
    <location>
        <begin position="115"/>
        <end position="140"/>
    </location>
</feature>